<dbReference type="AlphaFoldDB" id="A0A6N7X6N2"/>
<evidence type="ECO:0000313" key="2">
    <source>
        <dbReference type="EMBL" id="MST60216.1"/>
    </source>
</evidence>
<reference evidence="2 3" key="1">
    <citation type="submission" date="2019-08" db="EMBL/GenBank/DDBJ databases">
        <title>In-depth cultivation of the pig gut microbiome towards novel bacterial diversity and tailored functional studies.</title>
        <authorList>
            <person name="Wylensek D."/>
            <person name="Hitch T.C.A."/>
            <person name="Clavel T."/>
        </authorList>
    </citation>
    <scope>NUCLEOTIDE SEQUENCE [LARGE SCALE GENOMIC DNA]</scope>
    <source>
        <strain evidence="2 3">WB01_CNA04</strain>
    </source>
</reference>
<organism evidence="2 3">
    <name type="scientific">Parafannyhessea umbonata</name>
    <dbReference type="NCBI Taxonomy" id="604330"/>
    <lineage>
        <taxon>Bacteria</taxon>
        <taxon>Bacillati</taxon>
        <taxon>Actinomycetota</taxon>
        <taxon>Coriobacteriia</taxon>
        <taxon>Coriobacteriales</taxon>
        <taxon>Atopobiaceae</taxon>
        <taxon>Parafannyhessea</taxon>
    </lineage>
</organism>
<dbReference type="InterPro" id="IPR036388">
    <property type="entry name" value="WH-like_DNA-bd_sf"/>
</dbReference>
<comment type="caution">
    <text evidence="2">The sequence shown here is derived from an EMBL/GenBank/DDBJ whole genome shotgun (WGS) entry which is preliminary data.</text>
</comment>
<proteinExistence type="predicted"/>
<evidence type="ECO:0000313" key="3">
    <source>
        <dbReference type="Proteomes" id="UP000434342"/>
    </source>
</evidence>
<protein>
    <recommendedName>
        <fullName evidence="4">Helix-turn-helix domain-containing protein</fullName>
    </recommendedName>
</protein>
<sequence>MMQSHSAGEFATVYRFMTEGLGLRGSDLLVYARVFSFCQEESGTYFESAESCAAFLNMSERQVRRSLGNLVSRDLIAETADAETCPRGRTFVLRREAVSAAITRVEGGETTDNLSAGKAGGGHIVRGSGHPGHGRGQIVRPYIDRREE</sequence>
<dbReference type="Gene3D" id="1.10.10.10">
    <property type="entry name" value="Winged helix-like DNA-binding domain superfamily/Winged helix DNA-binding domain"/>
    <property type="match status" value="1"/>
</dbReference>
<dbReference type="EMBL" id="VUND01000001">
    <property type="protein sequence ID" value="MST60216.1"/>
    <property type="molecule type" value="Genomic_DNA"/>
</dbReference>
<accession>A0A6N7X6N2</accession>
<feature type="region of interest" description="Disordered" evidence="1">
    <location>
        <begin position="124"/>
        <end position="148"/>
    </location>
</feature>
<evidence type="ECO:0008006" key="4">
    <source>
        <dbReference type="Google" id="ProtNLM"/>
    </source>
</evidence>
<dbReference type="Proteomes" id="UP000434342">
    <property type="component" value="Unassembled WGS sequence"/>
</dbReference>
<evidence type="ECO:0000256" key="1">
    <source>
        <dbReference type="SAM" id="MobiDB-lite"/>
    </source>
</evidence>
<name>A0A6N7X6N2_9ACTN</name>
<gene>
    <name evidence="2" type="ORF">FYJ69_04720</name>
</gene>
<feature type="compositionally biased region" description="Gly residues" evidence="1">
    <location>
        <begin position="124"/>
        <end position="135"/>
    </location>
</feature>
<dbReference type="RefSeq" id="WP_154540402.1">
    <property type="nucleotide sequence ID" value="NZ_VUND01000001.1"/>
</dbReference>